<dbReference type="Proteomes" id="UP001165960">
    <property type="component" value="Unassembled WGS sequence"/>
</dbReference>
<accession>A0ACC2TA47</accession>
<protein>
    <submittedName>
        <fullName evidence="1">Uncharacterized protein</fullName>
    </submittedName>
</protein>
<organism evidence="1 2">
    <name type="scientific">Entomophthora muscae</name>
    <dbReference type="NCBI Taxonomy" id="34485"/>
    <lineage>
        <taxon>Eukaryota</taxon>
        <taxon>Fungi</taxon>
        <taxon>Fungi incertae sedis</taxon>
        <taxon>Zoopagomycota</taxon>
        <taxon>Entomophthoromycotina</taxon>
        <taxon>Entomophthoromycetes</taxon>
        <taxon>Entomophthorales</taxon>
        <taxon>Entomophthoraceae</taxon>
        <taxon>Entomophthora</taxon>
    </lineage>
</organism>
<proteinExistence type="predicted"/>
<keyword evidence="2" id="KW-1185">Reference proteome</keyword>
<evidence type="ECO:0000313" key="1">
    <source>
        <dbReference type="EMBL" id="KAJ9071524.1"/>
    </source>
</evidence>
<gene>
    <name evidence="1" type="ORF">DSO57_1036090</name>
</gene>
<comment type="caution">
    <text evidence="1">The sequence shown here is derived from an EMBL/GenBank/DDBJ whole genome shotgun (WGS) entry which is preliminary data.</text>
</comment>
<dbReference type="EMBL" id="QTSX02003176">
    <property type="protein sequence ID" value="KAJ9071524.1"/>
    <property type="molecule type" value="Genomic_DNA"/>
</dbReference>
<name>A0ACC2TA47_9FUNG</name>
<sequence length="139" mass="16300">MQELRGIVAYLEYRGGNLAPEVRRSGPDKKQHQRQCKHNKLADSEQHLIGANRDRGQVLQEAKENPHQEKEDNFLSLEAKLMAKNLLKQAKLAKIGRDNRKKTMTKDNRGLKRGIKNNPKKLQKIKRDFWKVLKEFEKF</sequence>
<evidence type="ECO:0000313" key="2">
    <source>
        <dbReference type="Proteomes" id="UP001165960"/>
    </source>
</evidence>
<reference evidence="1" key="1">
    <citation type="submission" date="2022-04" db="EMBL/GenBank/DDBJ databases">
        <title>Genome of the entomopathogenic fungus Entomophthora muscae.</title>
        <authorList>
            <person name="Elya C."/>
            <person name="Lovett B.R."/>
            <person name="Lee E."/>
            <person name="Macias A.M."/>
            <person name="Hajek A.E."/>
            <person name="De Bivort B.L."/>
            <person name="Kasson M.T."/>
            <person name="De Fine Licht H.H."/>
            <person name="Stajich J.E."/>
        </authorList>
    </citation>
    <scope>NUCLEOTIDE SEQUENCE</scope>
    <source>
        <strain evidence="1">Berkeley</strain>
    </source>
</reference>